<protein>
    <submittedName>
        <fullName evidence="2">Lipoprotein</fullName>
    </submittedName>
</protein>
<dbReference type="PROSITE" id="PS51257">
    <property type="entry name" value="PROKAR_LIPOPROTEIN"/>
    <property type="match status" value="1"/>
</dbReference>
<name>A0A0R1V354_9LACO</name>
<proteinExistence type="predicted"/>
<comment type="caution">
    <text evidence="2">The sequence shown here is derived from an EMBL/GenBank/DDBJ whole genome shotgun (WGS) entry which is preliminary data.</text>
</comment>
<accession>A0A0R1V354</accession>
<dbReference type="STRING" id="1423801.FD50_GL002298"/>
<dbReference type="GeneID" id="98307252"/>
<dbReference type="PATRIC" id="fig|1423801.4.peg.2347"/>
<keyword evidence="2" id="KW-0449">Lipoprotein</keyword>
<keyword evidence="1" id="KW-0732">Signal</keyword>
<dbReference type="OrthoDB" id="2274322at2"/>
<feature type="chain" id="PRO_5039222693" evidence="1">
    <location>
        <begin position="27"/>
        <end position="328"/>
    </location>
</feature>
<dbReference type="AlphaFoldDB" id="A0A0R1V354"/>
<dbReference type="Proteomes" id="UP000051166">
    <property type="component" value="Unassembled WGS sequence"/>
</dbReference>
<evidence type="ECO:0000313" key="2">
    <source>
        <dbReference type="EMBL" id="KRM00058.1"/>
    </source>
</evidence>
<organism evidence="2 3">
    <name type="scientific">Liquorilactobacillus satsumensis DSM 16230 = JCM 12392</name>
    <dbReference type="NCBI Taxonomy" id="1423801"/>
    <lineage>
        <taxon>Bacteria</taxon>
        <taxon>Bacillati</taxon>
        <taxon>Bacillota</taxon>
        <taxon>Bacilli</taxon>
        <taxon>Lactobacillales</taxon>
        <taxon>Lactobacillaceae</taxon>
        <taxon>Liquorilactobacillus</taxon>
    </lineage>
</organism>
<dbReference type="EMBL" id="AZFQ01000016">
    <property type="protein sequence ID" value="KRM00058.1"/>
    <property type="molecule type" value="Genomic_DNA"/>
</dbReference>
<feature type="signal peptide" evidence="1">
    <location>
        <begin position="1"/>
        <end position="26"/>
    </location>
</feature>
<dbReference type="RefSeq" id="WP_056959800.1">
    <property type="nucleotide sequence ID" value="NZ_AZFQ01000016.1"/>
</dbReference>
<keyword evidence="3" id="KW-1185">Reference proteome</keyword>
<evidence type="ECO:0000313" key="3">
    <source>
        <dbReference type="Proteomes" id="UP000051166"/>
    </source>
</evidence>
<reference evidence="2 3" key="1">
    <citation type="journal article" date="2015" name="Genome Announc.">
        <title>Expanding the biotechnology potential of lactobacilli through comparative genomics of 213 strains and associated genera.</title>
        <authorList>
            <person name="Sun Z."/>
            <person name="Harris H.M."/>
            <person name="McCann A."/>
            <person name="Guo C."/>
            <person name="Argimon S."/>
            <person name="Zhang W."/>
            <person name="Yang X."/>
            <person name="Jeffery I.B."/>
            <person name="Cooney J.C."/>
            <person name="Kagawa T.F."/>
            <person name="Liu W."/>
            <person name="Song Y."/>
            <person name="Salvetti E."/>
            <person name="Wrobel A."/>
            <person name="Rasinkangas P."/>
            <person name="Parkhill J."/>
            <person name="Rea M.C."/>
            <person name="O'Sullivan O."/>
            <person name="Ritari J."/>
            <person name="Douillard F.P."/>
            <person name="Paul Ross R."/>
            <person name="Yang R."/>
            <person name="Briner A.E."/>
            <person name="Felis G.E."/>
            <person name="de Vos W.M."/>
            <person name="Barrangou R."/>
            <person name="Klaenhammer T.R."/>
            <person name="Caufield P.W."/>
            <person name="Cui Y."/>
            <person name="Zhang H."/>
            <person name="O'Toole P.W."/>
        </authorList>
    </citation>
    <scope>NUCLEOTIDE SEQUENCE [LARGE SCALE GENOMIC DNA]</scope>
    <source>
        <strain evidence="2 3">DSM 16230</strain>
    </source>
</reference>
<evidence type="ECO:0000256" key="1">
    <source>
        <dbReference type="SAM" id="SignalP"/>
    </source>
</evidence>
<gene>
    <name evidence="2" type="ORF">FD50_GL002298</name>
</gene>
<sequence length="328" mass="35428">MNNQVRKKLVAMAVLMLAVGTAACSAGSQTTSKSSSSVAQNTEMTKTSYRKALTDLQNGAPQQAYHELEKVVEKGAADRKTKELYYSLKTLLAAKKAVTANQLETAAAKLEVLEQVKTPQSLVKQIKAVKSEYQAVKLAKMYYNETIAYYKAARYSEAGGSLEMLLALPGKYQAVVAYQEKGKQYSGQIASAQSKATSTSSASAASAANSQSSGYTNARSSKIVSSEYKQKTGSSISSATNSQVSSVAEELSDSEILGKFRSVTGIPQEAGDQYYVKKLADHLYQIEIRHTSPSNTSVSNLKGMYKYDYGTGTVEKMNEISGEYSRIN</sequence>